<evidence type="ECO:0000313" key="1">
    <source>
        <dbReference type="EMBL" id="MBB5957135.1"/>
    </source>
</evidence>
<dbReference type="AlphaFoldDB" id="A0A841CMA5"/>
<accession>A0A841CMA5</accession>
<dbReference type="RefSeq" id="WP_184692403.1">
    <property type="nucleotide sequence ID" value="NZ_JACHJN010000005.1"/>
</dbReference>
<name>A0A841CMA5_9PSEU</name>
<comment type="caution">
    <text evidence="1">The sequence shown here is derived from an EMBL/GenBank/DDBJ whole genome shotgun (WGS) entry which is preliminary data.</text>
</comment>
<reference evidence="1 2" key="1">
    <citation type="submission" date="2020-08" db="EMBL/GenBank/DDBJ databases">
        <title>Genomic Encyclopedia of Type Strains, Phase III (KMG-III): the genomes of soil and plant-associated and newly described type strains.</title>
        <authorList>
            <person name="Whitman W."/>
        </authorList>
    </citation>
    <scope>NUCLEOTIDE SEQUENCE [LARGE SCALE GENOMIC DNA]</scope>
    <source>
        <strain evidence="1 2">CECT 8640</strain>
    </source>
</reference>
<dbReference type="Proteomes" id="UP000547510">
    <property type="component" value="Unassembled WGS sequence"/>
</dbReference>
<sequence>MVPLPVLGPVPGSTGSAVVDELVVTTIAHDHRDRVGSHELLAEAWATATEGDLR</sequence>
<protein>
    <submittedName>
        <fullName evidence="1">Uncharacterized protein</fullName>
    </submittedName>
</protein>
<evidence type="ECO:0000313" key="2">
    <source>
        <dbReference type="Proteomes" id="UP000547510"/>
    </source>
</evidence>
<proteinExistence type="predicted"/>
<dbReference type="EMBL" id="JACHJN010000005">
    <property type="protein sequence ID" value="MBB5957135.1"/>
    <property type="molecule type" value="Genomic_DNA"/>
</dbReference>
<keyword evidence="2" id="KW-1185">Reference proteome</keyword>
<organism evidence="1 2">
    <name type="scientific">Saccharothrix tamanrassetensis</name>
    <dbReference type="NCBI Taxonomy" id="1051531"/>
    <lineage>
        <taxon>Bacteria</taxon>
        <taxon>Bacillati</taxon>
        <taxon>Actinomycetota</taxon>
        <taxon>Actinomycetes</taxon>
        <taxon>Pseudonocardiales</taxon>
        <taxon>Pseudonocardiaceae</taxon>
        <taxon>Saccharothrix</taxon>
    </lineage>
</organism>
<gene>
    <name evidence="1" type="ORF">FHS29_003728</name>
</gene>